<dbReference type="PROSITE" id="PS00284">
    <property type="entry name" value="SERPIN"/>
    <property type="match status" value="1"/>
</dbReference>
<dbReference type="InterPro" id="IPR000215">
    <property type="entry name" value="Serpin_fam"/>
</dbReference>
<dbReference type="SUPFAM" id="SSF56574">
    <property type="entry name" value="Serpins"/>
    <property type="match status" value="1"/>
</dbReference>
<name>A0ABP9DI37_9BACT</name>
<evidence type="ECO:0000256" key="1">
    <source>
        <dbReference type="RuleBase" id="RU000411"/>
    </source>
</evidence>
<organism evidence="3 4">
    <name type="scientific">Algivirga pacifica</name>
    <dbReference type="NCBI Taxonomy" id="1162670"/>
    <lineage>
        <taxon>Bacteria</taxon>
        <taxon>Pseudomonadati</taxon>
        <taxon>Bacteroidota</taxon>
        <taxon>Cytophagia</taxon>
        <taxon>Cytophagales</taxon>
        <taxon>Flammeovirgaceae</taxon>
        <taxon>Algivirga</taxon>
    </lineage>
</organism>
<dbReference type="Pfam" id="PF00079">
    <property type="entry name" value="Serpin"/>
    <property type="match status" value="1"/>
</dbReference>
<comment type="caution">
    <text evidence="3">The sequence shown here is derived from an EMBL/GenBank/DDBJ whole genome shotgun (WGS) entry which is preliminary data.</text>
</comment>
<gene>
    <name evidence="3" type="ORF">GCM10023331_35010</name>
</gene>
<protein>
    <submittedName>
        <fullName evidence="3">Serpin family protein</fullName>
    </submittedName>
</protein>
<dbReference type="Proteomes" id="UP001500298">
    <property type="component" value="Unassembled WGS sequence"/>
</dbReference>
<comment type="similarity">
    <text evidence="1">Belongs to the serpin family.</text>
</comment>
<dbReference type="InterPro" id="IPR036186">
    <property type="entry name" value="Serpin_sf"/>
</dbReference>
<dbReference type="InterPro" id="IPR042178">
    <property type="entry name" value="Serpin_sf_1"/>
</dbReference>
<dbReference type="CDD" id="cd19588">
    <property type="entry name" value="serpin_miropin-like"/>
    <property type="match status" value="1"/>
</dbReference>
<accession>A0ABP9DI37</accession>
<proteinExistence type="inferred from homology"/>
<dbReference type="PANTHER" id="PTHR11461:SF211">
    <property type="entry name" value="GH10112P-RELATED"/>
    <property type="match status" value="1"/>
</dbReference>
<keyword evidence="4" id="KW-1185">Reference proteome</keyword>
<dbReference type="InterPro" id="IPR023795">
    <property type="entry name" value="Serpin_CS"/>
</dbReference>
<dbReference type="Gene3D" id="2.30.39.10">
    <property type="entry name" value="Alpha-1-antitrypsin, domain 1"/>
    <property type="match status" value="1"/>
</dbReference>
<dbReference type="PANTHER" id="PTHR11461">
    <property type="entry name" value="SERINE PROTEASE INHIBITOR, SERPIN"/>
    <property type="match status" value="1"/>
</dbReference>
<evidence type="ECO:0000313" key="4">
    <source>
        <dbReference type="Proteomes" id="UP001500298"/>
    </source>
</evidence>
<dbReference type="InterPro" id="IPR042185">
    <property type="entry name" value="Serpin_sf_2"/>
</dbReference>
<feature type="domain" description="Serpin" evidence="2">
    <location>
        <begin position="1"/>
        <end position="335"/>
    </location>
</feature>
<dbReference type="InterPro" id="IPR023796">
    <property type="entry name" value="Serpin_dom"/>
</dbReference>
<dbReference type="SMART" id="SM00093">
    <property type="entry name" value="SERPIN"/>
    <property type="match status" value="1"/>
</dbReference>
<dbReference type="EMBL" id="BAABJX010000056">
    <property type="protein sequence ID" value="GAA4847265.1"/>
    <property type="molecule type" value="Genomic_DNA"/>
</dbReference>
<dbReference type="Gene3D" id="3.30.497.10">
    <property type="entry name" value="Antithrombin, subunit I, domain 2"/>
    <property type="match status" value="1"/>
</dbReference>
<evidence type="ECO:0000313" key="3">
    <source>
        <dbReference type="EMBL" id="GAA4847265.1"/>
    </source>
</evidence>
<sequence length="336" mass="38549">MALGMTVNGAKDDTKEEILSVLGLEGLTQEEANQSYAKTINTLQEADPAVKLLQANSVWYRNSFQVATPFKQAAENFFGASVEGLDFTKSEESKQFINDWVEEKTEGKINNLIREIQDKHVMFLINALYFKANWSTQFKKEDTYTADFLVESIGQKPVDMMRSADYPIAHTENETIHFIQIPYENGQYNLQILLPKHEEKIHNLVASIDYNKLTELQNSLVEEEVDFHMPKFEITYQKELKGPLQQMGMTKSFTPEEADFNNLFEQQREDYHLTEVFQKVYIKVDEEGTEAAAATSVGVGIESAPMPLIIDRSFLFFITEKHSNTILFEGIVWDPR</sequence>
<evidence type="ECO:0000259" key="2">
    <source>
        <dbReference type="SMART" id="SM00093"/>
    </source>
</evidence>
<reference evidence="4" key="1">
    <citation type="journal article" date="2019" name="Int. J. Syst. Evol. Microbiol.">
        <title>The Global Catalogue of Microorganisms (GCM) 10K type strain sequencing project: providing services to taxonomists for standard genome sequencing and annotation.</title>
        <authorList>
            <consortium name="The Broad Institute Genomics Platform"/>
            <consortium name="The Broad Institute Genome Sequencing Center for Infectious Disease"/>
            <person name="Wu L."/>
            <person name="Ma J."/>
        </authorList>
    </citation>
    <scope>NUCLEOTIDE SEQUENCE [LARGE SCALE GENOMIC DNA]</scope>
    <source>
        <strain evidence="4">JCM 18326</strain>
    </source>
</reference>